<reference evidence="6" key="1">
    <citation type="submission" date="2020-08" db="EMBL/GenBank/DDBJ databases">
        <title>Whole genome shotgun sequence of Polymorphospora rubra NBRC 101157.</title>
        <authorList>
            <person name="Komaki H."/>
            <person name="Tamura T."/>
        </authorList>
    </citation>
    <scope>NUCLEOTIDE SEQUENCE</scope>
    <source>
        <strain evidence="6">NBRC 101157</strain>
    </source>
</reference>
<gene>
    <name evidence="6" type="ORF">Prubr_33510</name>
</gene>
<feature type="domain" description="Glycosyl hydrolase family 13 catalytic" evidence="5">
    <location>
        <begin position="47"/>
        <end position="445"/>
    </location>
</feature>
<evidence type="ECO:0000256" key="1">
    <source>
        <dbReference type="ARBA" id="ARBA00008061"/>
    </source>
</evidence>
<dbReference type="Proteomes" id="UP000680866">
    <property type="component" value="Chromosome"/>
</dbReference>
<dbReference type="SUPFAM" id="SSF51445">
    <property type="entry name" value="(Trans)glycosidases"/>
    <property type="match status" value="1"/>
</dbReference>
<dbReference type="GO" id="GO:0004556">
    <property type="term" value="F:alpha-amylase activity"/>
    <property type="evidence" value="ECO:0007669"/>
    <property type="project" value="UniProtKB-UniRule"/>
</dbReference>
<dbReference type="GO" id="GO:0043169">
    <property type="term" value="F:cation binding"/>
    <property type="evidence" value="ECO:0007669"/>
    <property type="project" value="InterPro"/>
</dbReference>
<dbReference type="PANTHER" id="PTHR10357">
    <property type="entry name" value="ALPHA-AMYLASE FAMILY MEMBER"/>
    <property type="match status" value="1"/>
</dbReference>
<dbReference type="EC" id="3.2.1.1" evidence="3"/>
<dbReference type="Gene3D" id="2.60.40.1180">
    <property type="entry name" value="Golgi alpha-mannosidase II"/>
    <property type="match status" value="1"/>
</dbReference>
<dbReference type="GO" id="GO:0005975">
    <property type="term" value="P:carbohydrate metabolic process"/>
    <property type="evidence" value="ECO:0007669"/>
    <property type="project" value="InterPro"/>
</dbReference>
<evidence type="ECO:0000313" key="7">
    <source>
        <dbReference type="Proteomes" id="UP000680866"/>
    </source>
</evidence>
<dbReference type="Pfam" id="PF00128">
    <property type="entry name" value="Alpha-amylase"/>
    <property type="match status" value="1"/>
</dbReference>
<accession>A0A810N0F1</accession>
<evidence type="ECO:0000256" key="4">
    <source>
        <dbReference type="SAM" id="MobiDB-lite"/>
    </source>
</evidence>
<feature type="region of interest" description="Disordered" evidence="4">
    <location>
        <begin position="1"/>
        <end position="39"/>
    </location>
</feature>
<dbReference type="Gene3D" id="3.20.20.80">
    <property type="entry name" value="Glycosidases"/>
    <property type="match status" value="1"/>
</dbReference>
<dbReference type="SMART" id="SM00642">
    <property type="entry name" value="Aamy"/>
    <property type="match status" value="1"/>
</dbReference>
<name>A0A810N0F1_9ACTN</name>
<evidence type="ECO:0000256" key="3">
    <source>
        <dbReference type="RuleBase" id="RU361134"/>
    </source>
</evidence>
<dbReference type="InterPro" id="IPR013780">
    <property type="entry name" value="Glyco_hydro_b"/>
</dbReference>
<sequence length="532" mass="58373">MTTGRRAPGSPAGDPGAPPDTLAGLTVTPDRPGHPSPADWRDEVLYSILIDRFEAGPRPVGYGDPADGDSRHGGTLSGVTGRLDYLRDLGVTTLLLSPVTRTTPDSYHGYAPVHLLAVDPYLGSLADLRELVDEAHRRGIRVVLDLVVNHAARIFEYEGGDDGWKGAAHPAPIGAWTVDFKPVELAVPEHFSRRGQIADWKDPDHAALGDFPPGYRRLATENPATRALLARIARWWLRETDADGVRLDAIRHLDPDFVRELTADLKGFAAATGKDDLLVLGEYSSTADGPIVDSLGLGFDSAYNYPEYRRQSWALHGAAPTRDLADSLATAADAFGPYLPRLVRFIDNHDVYRFLRDGEPDGRLRVALAFLMFSIGIPMLYYGTEQGFRQPTRRLERECSADRASPRNREDMFAAGRFVSASSAGDRFDTGSAMFRWTRTLIDVRRRFVALRRGDQIVRRSDPDGPGVYAFSRIHGDEEVIVVLNTADEPRRAVLETAGSWVDALDPGYAGGPPEVDVDGFGVRVLVRSGPR</sequence>
<dbReference type="SUPFAM" id="SSF51011">
    <property type="entry name" value="Glycosyl hydrolase domain"/>
    <property type="match status" value="1"/>
</dbReference>
<dbReference type="InterPro" id="IPR017853">
    <property type="entry name" value="GH"/>
</dbReference>
<keyword evidence="7" id="KW-1185">Reference proteome</keyword>
<evidence type="ECO:0000256" key="2">
    <source>
        <dbReference type="RuleBase" id="RU003615"/>
    </source>
</evidence>
<dbReference type="InterPro" id="IPR006046">
    <property type="entry name" value="Alpha_amylase"/>
</dbReference>
<proteinExistence type="inferred from homology"/>
<dbReference type="KEGG" id="pry:Prubr_33510"/>
<dbReference type="EMBL" id="AP023359">
    <property type="protein sequence ID" value="BCJ66330.1"/>
    <property type="molecule type" value="Genomic_DNA"/>
</dbReference>
<dbReference type="InterPro" id="IPR006047">
    <property type="entry name" value="GH13_cat_dom"/>
</dbReference>
<keyword evidence="3" id="KW-0119">Carbohydrate metabolism</keyword>
<organism evidence="6 7">
    <name type="scientific">Polymorphospora rubra</name>
    <dbReference type="NCBI Taxonomy" id="338584"/>
    <lineage>
        <taxon>Bacteria</taxon>
        <taxon>Bacillati</taxon>
        <taxon>Actinomycetota</taxon>
        <taxon>Actinomycetes</taxon>
        <taxon>Micromonosporales</taxon>
        <taxon>Micromonosporaceae</taxon>
        <taxon>Polymorphospora</taxon>
    </lineage>
</organism>
<evidence type="ECO:0000313" key="6">
    <source>
        <dbReference type="EMBL" id="BCJ66330.1"/>
    </source>
</evidence>
<dbReference type="AlphaFoldDB" id="A0A810N0F1"/>
<comment type="similarity">
    <text evidence="1 2">Belongs to the glycosyl hydrolase 13 family.</text>
</comment>
<keyword evidence="3" id="KW-0378">Hydrolase</keyword>
<dbReference type="PANTHER" id="PTHR10357:SF209">
    <property type="entry name" value="PERIPLASMIC ALPHA-AMYLASE"/>
    <property type="match status" value="1"/>
</dbReference>
<dbReference type="PRINTS" id="PR00110">
    <property type="entry name" value="ALPHAAMYLASE"/>
</dbReference>
<keyword evidence="3" id="KW-0326">Glycosidase</keyword>
<dbReference type="RefSeq" id="WP_212826368.1">
    <property type="nucleotide sequence ID" value="NZ_AP023359.1"/>
</dbReference>
<protein>
    <recommendedName>
        <fullName evidence="3">Alpha-amylase</fullName>
        <ecNumber evidence="3">3.2.1.1</ecNumber>
    </recommendedName>
</protein>
<feature type="compositionally biased region" description="Low complexity" evidence="4">
    <location>
        <begin position="1"/>
        <end position="24"/>
    </location>
</feature>
<comment type="catalytic activity">
    <reaction evidence="3">
        <text>Endohydrolysis of (1-&gt;4)-alpha-D-glucosidic linkages in polysaccharides containing three or more (1-&gt;4)-alpha-linked D-glucose units.</text>
        <dbReference type="EC" id="3.2.1.1"/>
    </reaction>
</comment>
<evidence type="ECO:0000259" key="5">
    <source>
        <dbReference type="SMART" id="SM00642"/>
    </source>
</evidence>